<protein>
    <submittedName>
        <fullName evidence="4">Glycosyltransferase</fullName>
        <ecNumber evidence="4">2.4.-.-</ecNumber>
    </submittedName>
</protein>
<sequence length="1449" mass="166807">MLFKRKRRKTAIVVHIYHWDAWQEIATRLKQQTGEYALYLTLDIASSKDKLQQLKKAFPAAKIRLLPNKGMDILPFLSLIPELINSGYQQVLKLHTKKGITEFGDIWRQNLLDALLSDSHSITNAESAFKSNLTLKLLGPAAFFLSGKKLMLENQAMLELLCNSLLDNSLPDEDWGFFAGSMFWSRPQIWQKLAYWVNKHQDLFCETYHQDGLLVHAIERYFGLACYQYKSQIGLLHPSCFNEQQYVLQITAIKQALINQVSSQRLCHSYASLESNYELFQLAGLTNNEQYQDFLLSNGFEPSIIKKIDLIKHYWLIGQFSRGRKYALAWDLHCQNSHITWQKLVDKQRVKDLISIVIPVYGQLELTKLCVQSLHEYTQEYNYEVILVDNGSDSMTTNGLVTLTHQYSKLRLIKQAENKNFALGSNLGFAEAKGEYSVFLNNDTQVTSGWLAPLIARIKQDDVYAAQPQLLYPDGTIQCIGVVFSEHSNLGYPIYQGLEPEHCNAQRPREFQAITAACMAIKSQLFAQIKGFDPIYINGQEDIDLCLRLKALTKKKAAYVPESKVFHHESKTPGRSEYRVENRYVFYHYWGSEIESDDFCFYQEDSLTGINITFDNNEDPIVRSIKPSFNKYKRRNNSMDNLYKIKEANIDFVEQRYEEAARKYKMAAVENPELEDYMLFNMSLINSKAYDDFSCFNSSFFSKNEIDKIKSQAQSLGVWDEDFYLNVNEDVKNAGCDPYEHFINYGWKENRNPAKEFDVSFYIEQSNIKYVNPIDHYIKVGKEKGYYINNYKAVFKKFEDYIDTFNSDYEYKINTNKPIDILIPVYNGYEYLDPLFESVLNNTTLSYRLIVADDCSPDGRVLPCLEKWEKRFSNFILIKNETNLGFVGSVNNMVRFIDNHFVLLNTDTEVPDGWLNRLMYPIFEMNNIATTTPYTNSGTICSFPTYLEDNEIIEGMNVNEVDSFFRHISLHKNFIEIPTGVGFCMGVNKNVVDNIGMFDTIFGKGYGEENDFCQRAIKIGYKNIHIPNLYVYHKHGGSFTSEAKQKLVEKNLKILNSKHSNYSQDIARATKNDELSVIRKVTEFKIKNKDNKVVLFFDHGLGGGAVHYLDERVKKLKYQGVSSVTIRNNFRNDSLEFMLHFDDKIEIIESLSSNGIVEFALKNLRIDEIFLNSLVGFKNVGGIIKDILNFKTSEKLIIPLHDYYPICPSFTLLNDDGVYCGVPKDLNVCSRCIKNNNREFKKYTSENDIVAWRYNWGELISYADEILAFSQASIDILLKAYPNAERKTLLIPHDISGRFSSIYEDESENVQEDDTFVIGVLGGINEAKGLNVLQELVDHIVENNINARVVVFGATSHEINSPAFKKTGGYKIENLPELIKSENVSVFLIPSIWPETFSYTTDEVMQLGYPLVVFDLGAPAERVRKYTKGTVILRENLNSYIKELVESNE</sequence>
<accession>A0AAU6SY14</accession>
<evidence type="ECO:0000259" key="2">
    <source>
        <dbReference type="Pfam" id="PF00534"/>
    </source>
</evidence>
<keyword evidence="4" id="KW-0808">Transferase</keyword>
<evidence type="ECO:0000259" key="3">
    <source>
        <dbReference type="Pfam" id="PF00535"/>
    </source>
</evidence>
<feature type="domain" description="Glycosyl transferase family 1" evidence="2">
    <location>
        <begin position="1308"/>
        <end position="1444"/>
    </location>
</feature>
<dbReference type="GO" id="GO:0016757">
    <property type="term" value="F:glycosyltransferase activity"/>
    <property type="evidence" value="ECO:0007669"/>
    <property type="project" value="UniProtKB-KW"/>
</dbReference>
<dbReference type="EMBL" id="CP095340">
    <property type="protein sequence ID" value="XAG24796.1"/>
    <property type="molecule type" value="Genomic_DNA"/>
</dbReference>
<dbReference type="InterPro" id="IPR001296">
    <property type="entry name" value="Glyco_trans_1"/>
</dbReference>
<name>A0AAU6SY14_UNCXX</name>
<organism evidence="4">
    <name type="scientific">bacterium 19CA03SA04</name>
    <dbReference type="NCBI Taxonomy" id="2920698"/>
    <lineage>
        <taxon>Bacteria</taxon>
    </lineage>
</organism>
<dbReference type="Pfam" id="PF05045">
    <property type="entry name" value="RgpF"/>
    <property type="match status" value="1"/>
</dbReference>
<dbReference type="InterPro" id="IPR007739">
    <property type="entry name" value="RgpF"/>
</dbReference>
<dbReference type="EC" id="2.4.-.-" evidence="4"/>
<dbReference type="Pfam" id="PF00534">
    <property type="entry name" value="Glycos_transf_1"/>
    <property type="match status" value="1"/>
</dbReference>
<feature type="domain" description="Glycosyltransferase 2-like" evidence="3">
    <location>
        <begin position="355"/>
        <end position="472"/>
    </location>
</feature>
<proteinExistence type="predicted"/>
<feature type="coiled-coil region" evidence="1">
    <location>
        <begin position="643"/>
        <end position="670"/>
    </location>
</feature>
<keyword evidence="4" id="KW-0328">Glycosyltransferase</keyword>
<evidence type="ECO:0000256" key="1">
    <source>
        <dbReference type="SAM" id="Coils"/>
    </source>
</evidence>
<reference evidence="4" key="1">
    <citation type="submission" date="2022-03" db="EMBL/GenBank/DDBJ databases">
        <title>Sea Food Isolates.</title>
        <authorList>
            <person name="Li c."/>
        </authorList>
    </citation>
    <scope>NUCLEOTIDE SEQUENCE</scope>
    <source>
        <strain evidence="4">19CA03SA04</strain>
    </source>
</reference>
<dbReference type="InterPro" id="IPR001173">
    <property type="entry name" value="Glyco_trans_2-like"/>
</dbReference>
<keyword evidence="1" id="KW-0175">Coiled coil</keyword>
<feature type="domain" description="Glycosyltransferase 2-like" evidence="3">
    <location>
        <begin position="821"/>
        <end position="995"/>
    </location>
</feature>
<evidence type="ECO:0000313" key="4">
    <source>
        <dbReference type="EMBL" id="XAG24796.1"/>
    </source>
</evidence>
<dbReference type="PANTHER" id="PTHR43179:SF7">
    <property type="entry name" value="RHAMNOSYLTRANSFERASE WBBL"/>
    <property type="match status" value="1"/>
</dbReference>
<gene>
    <name evidence="4" type="ORF">MRM62_00845</name>
</gene>
<dbReference type="PANTHER" id="PTHR43179">
    <property type="entry name" value="RHAMNOSYLTRANSFERASE WBBL"/>
    <property type="match status" value="1"/>
</dbReference>
<dbReference type="Pfam" id="PF00535">
    <property type="entry name" value="Glycos_transf_2"/>
    <property type="match status" value="2"/>
</dbReference>
<dbReference type="CDD" id="cd04186">
    <property type="entry name" value="GT_2_like_c"/>
    <property type="match status" value="1"/>
</dbReference>